<feature type="compositionally biased region" description="Low complexity" evidence="1">
    <location>
        <begin position="101"/>
        <end position="111"/>
    </location>
</feature>
<evidence type="ECO:0000313" key="2">
    <source>
        <dbReference type="EMBL" id="KAH9417076.1"/>
    </source>
</evidence>
<evidence type="ECO:0000313" key="3">
    <source>
        <dbReference type="Proteomes" id="UP000887458"/>
    </source>
</evidence>
<accession>A0ABQ8J3G5</accession>
<organism evidence="2 3">
    <name type="scientific">Dermatophagoides pteronyssinus</name>
    <name type="common">European house dust mite</name>
    <dbReference type="NCBI Taxonomy" id="6956"/>
    <lineage>
        <taxon>Eukaryota</taxon>
        <taxon>Metazoa</taxon>
        <taxon>Ecdysozoa</taxon>
        <taxon>Arthropoda</taxon>
        <taxon>Chelicerata</taxon>
        <taxon>Arachnida</taxon>
        <taxon>Acari</taxon>
        <taxon>Acariformes</taxon>
        <taxon>Sarcoptiformes</taxon>
        <taxon>Astigmata</taxon>
        <taxon>Psoroptidia</taxon>
        <taxon>Analgoidea</taxon>
        <taxon>Pyroglyphidae</taxon>
        <taxon>Dermatophagoidinae</taxon>
        <taxon>Dermatophagoides</taxon>
    </lineage>
</organism>
<gene>
    <name evidence="2" type="ORF">DERP_013190</name>
</gene>
<comment type="caution">
    <text evidence="2">The sequence shown here is derived from an EMBL/GenBank/DDBJ whole genome shotgun (WGS) entry which is preliminary data.</text>
</comment>
<evidence type="ECO:0000256" key="1">
    <source>
        <dbReference type="SAM" id="MobiDB-lite"/>
    </source>
</evidence>
<feature type="region of interest" description="Disordered" evidence="1">
    <location>
        <begin position="1"/>
        <end position="49"/>
    </location>
</feature>
<reference evidence="2 3" key="1">
    <citation type="journal article" date="2018" name="J. Allergy Clin. Immunol.">
        <title>High-quality assembly of Dermatophagoides pteronyssinus genome and transcriptome reveals a wide range of novel allergens.</title>
        <authorList>
            <person name="Liu X.Y."/>
            <person name="Yang K.Y."/>
            <person name="Wang M.Q."/>
            <person name="Kwok J.S."/>
            <person name="Zeng X."/>
            <person name="Yang Z."/>
            <person name="Xiao X.J."/>
            <person name="Lau C.P."/>
            <person name="Li Y."/>
            <person name="Huang Z.M."/>
            <person name="Ba J.G."/>
            <person name="Yim A.K."/>
            <person name="Ouyang C.Y."/>
            <person name="Ngai S.M."/>
            <person name="Chan T.F."/>
            <person name="Leung E.L."/>
            <person name="Liu L."/>
            <person name="Liu Z.G."/>
            <person name="Tsui S.K."/>
        </authorList>
    </citation>
    <scope>NUCLEOTIDE SEQUENCE [LARGE SCALE GENOMIC DNA]</scope>
    <source>
        <strain evidence="2">Derp</strain>
    </source>
</reference>
<feature type="compositionally biased region" description="Polar residues" evidence="1">
    <location>
        <begin position="9"/>
        <end position="24"/>
    </location>
</feature>
<reference evidence="2 3" key="2">
    <citation type="journal article" date="2022" name="Mol. Biol. Evol.">
        <title>Comparative Genomics Reveals Insights into the Divergent Evolution of Astigmatic Mites and Household Pest Adaptations.</title>
        <authorList>
            <person name="Xiong Q."/>
            <person name="Wan A.T."/>
            <person name="Liu X."/>
            <person name="Fung C.S."/>
            <person name="Xiao X."/>
            <person name="Malainual N."/>
            <person name="Hou J."/>
            <person name="Wang L."/>
            <person name="Wang M."/>
            <person name="Yang K.Y."/>
            <person name="Cui Y."/>
            <person name="Leung E.L."/>
            <person name="Nong W."/>
            <person name="Shin S.K."/>
            <person name="Au S.W."/>
            <person name="Jeong K.Y."/>
            <person name="Chew F.T."/>
            <person name="Hui J.H."/>
            <person name="Leung T.F."/>
            <person name="Tungtrongchitr A."/>
            <person name="Zhong N."/>
            <person name="Liu Z."/>
            <person name="Tsui S.K."/>
        </authorList>
    </citation>
    <scope>NUCLEOTIDE SEQUENCE [LARGE SCALE GENOMIC DNA]</scope>
    <source>
        <strain evidence="2">Derp</strain>
    </source>
</reference>
<name>A0ABQ8J3G5_DERPT</name>
<dbReference type="Proteomes" id="UP000887458">
    <property type="component" value="Unassembled WGS sequence"/>
</dbReference>
<protein>
    <submittedName>
        <fullName evidence="2">Uncharacterized protein</fullName>
    </submittedName>
</protein>
<dbReference type="EMBL" id="NJHN03000082">
    <property type="protein sequence ID" value="KAH9417076.1"/>
    <property type="molecule type" value="Genomic_DNA"/>
</dbReference>
<keyword evidence="3" id="KW-1185">Reference proteome</keyword>
<proteinExistence type="predicted"/>
<sequence>MSEEISINPDETASMATNDQNIEIESSKHQDDDQTASQNETNRNDDPKPEKIIEQNMNELFSTLQPFILKLDEQIMAVKQSQQLLNDELSRLLSILDQIKSNSSGNDNNQNGDDDRKKSNNDNQSVFIYPKRMFQSGNDGNIGDGDDLSIDIETKSRRLLGLKRRLTLINSILQTVNSRVKKLLLSYDSRILRHQQQQQFINNKCG</sequence>
<feature type="region of interest" description="Disordered" evidence="1">
    <location>
        <begin position="100"/>
        <end position="122"/>
    </location>
</feature>